<keyword evidence="1" id="KW-0812">Transmembrane</keyword>
<dbReference type="PANTHER" id="PTHR43801:SF1">
    <property type="entry name" value="POLYPRENYL SYNTHETASE"/>
    <property type="match status" value="1"/>
</dbReference>
<proteinExistence type="predicted"/>
<dbReference type="Pfam" id="PF01976">
    <property type="entry name" value="DUF116"/>
    <property type="match status" value="1"/>
</dbReference>
<name>A0A7C3WPA5_9BACT</name>
<keyword evidence="1" id="KW-0472">Membrane</keyword>
<comment type="caution">
    <text evidence="2">The sequence shown here is derived from an EMBL/GenBank/DDBJ whole genome shotgun (WGS) entry which is preliminary data.</text>
</comment>
<dbReference type="InterPro" id="IPR002829">
    <property type="entry name" value="DUF116"/>
</dbReference>
<dbReference type="EMBL" id="DTHB01000011">
    <property type="protein sequence ID" value="HGB13736.1"/>
    <property type="molecule type" value="Genomic_DNA"/>
</dbReference>
<accession>A0A7C3WPA5</accession>
<reference evidence="2" key="1">
    <citation type="journal article" date="2020" name="mSystems">
        <title>Genome- and Community-Level Interaction Insights into Carbon Utilization and Element Cycling Functions of Hydrothermarchaeota in Hydrothermal Sediment.</title>
        <authorList>
            <person name="Zhou Z."/>
            <person name="Liu Y."/>
            <person name="Xu W."/>
            <person name="Pan J."/>
            <person name="Luo Z.H."/>
            <person name="Li M."/>
        </authorList>
    </citation>
    <scope>NUCLEOTIDE SEQUENCE [LARGE SCALE GENOMIC DNA]</scope>
    <source>
        <strain evidence="2">SpSt-776</strain>
    </source>
</reference>
<feature type="transmembrane region" description="Helical" evidence="1">
    <location>
        <begin position="20"/>
        <end position="42"/>
    </location>
</feature>
<dbReference type="AlphaFoldDB" id="A0A7C3WPA5"/>
<protein>
    <submittedName>
        <fullName evidence="2">DUF116 domain-containing protein</fullName>
    </submittedName>
</protein>
<feature type="transmembrane region" description="Helical" evidence="1">
    <location>
        <begin position="54"/>
        <end position="83"/>
    </location>
</feature>
<evidence type="ECO:0000313" key="2">
    <source>
        <dbReference type="EMBL" id="HGB13736.1"/>
    </source>
</evidence>
<organism evidence="2">
    <name type="scientific">Desulfobacca acetoxidans</name>
    <dbReference type="NCBI Taxonomy" id="60893"/>
    <lineage>
        <taxon>Bacteria</taxon>
        <taxon>Pseudomonadati</taxon>
        <taxon>Thermodesulfobacteriota</taxon>
        <taxon>Desulfobaccia</taxon>
        <taxon>Desulfobaccales</taxon>
        <taxon>Desulfobaccaceae</taxon>
        <taxon>Desulfobacca</taxon>
    </lineage>
</organism>
<keyword evidence="1" id="KW-1133">Transmembrane helix</keyword>
<feature type="transmembrane region" description="Helical" evidence="1">
    <location>
        <begin position="95"/>
        <end position="112"/>
    </location>
</feature>
<gene>
    <name evidence="2" type="ORF">ENV62_00640</name>
</gene>
<dbReference type="PANTHER" id="PTHR43801">
    <property type="entry name" value="NUCLEOTIDE-BINDING PROTEIN-RELATED"/>
    <property type="match status" value="1"/>
</dbReference>
<evidence type="ECO:0000256" key="1">
    <source>
        <dbReference type="SAM" id="Phobius"/>
    </source>
</evidence>
<sequence>MADREQILEGGNSFRPQKRIFLGLLAVTVVLFTLLLAVLWIVPYVGLPNIHPRLPLALGLIFAVLLLLVLGAVAILGLTVVLGRDLPFSRSLRGILIKLLLPLMTGVGRLFGISKDQVRRSFIEINNQLLLAQHPKASPGELLLLMPHCLQYHECQFRITGNVLHCKRCGKCPIKGLAELSDKYGVGLAVATGGTLARRIVVERRPKLIIAVACERDLSSGIQDSYPLPVYGITNYRPNGPCFDTQVNLEQVEQALRTFLISPEPPASETDPQSV</sequence>